<dbReference type="InterPro" id="IPR057929">
    <property type="entry name" value="RamC_N"/>
</dbReference>
<feature type="domain" description="Protein kinase" evidence="1">
    <location>
        <begin position="227"/>
        <end position="586"/>
    </location>
</feature>
<dbReference type="CDD" id="cd04791">
    <property type="entry name" value="LanC_SerThrkinase"/>
    <property type="match status" value="1"/>
</dbReference>
<dbReference type="RefSeq" id="WP_395509434.1">
    <property type="nucleotide sequence ID" value="NZ_JBBDHD010000020.1"/>
</dbReference>
<dbReference type="Gene3D" id="1.10.510.10">
    <property type="entry name" value="Transferase(Phosphotransferase) domain 1"/>
    <property type="match status" value="1"/>
</dbReference>
<dbReference type="NCBIfam" id="NF038151">
    <property type="entry name" value="lanthi_synth_III"/>
    <property type="match status" value="1"/>
</dbReference>
<dbReference type="InterPro" id="IPR000719">
    <property type="entry name" value="Prot_kinase_dom"/>
</dbReference>
<evidence type="ECO:0000313" key="3">
    <source>
        <dbReference type="Proteomes" id="UP001610631"/>
    </source>
</evidence>
<comment type="caution">
    <text evidence="2">The sequence shown here is derived from an EMBL/GenBank/DDBJ whole genome shotgun (WGS) entry which is preliminary data.</text>
</comment>
<dbReference type="SUPFAM" id="SSF56112">
    <property type="entry name" value="Protein kinase-like (PK-like)"/>
    <property type="match status" value="1"/>
</dbReference>
<name>A0ABW7PB26_9ACTN</name>
<dbReference type="Proteomes" id="UP001610631">
    <property type="component" value="Unassembled WGS sequence"/>
</dbReference>
<accession>A0ABW7PB26</accession>
<dbReference type="SMART" id="SM01260">
    <property type="entry name" value="LANC_like"/>
    <property type="match status" value="1"/>
</dbReference>
<organism evidence="2 3">
    <name type="scientific">Streptomyces racemochromogenes</name>
    <dbReference type="NCBI Taxonomy" id="67353"/>
    <lineage>
        <taxon>Bacteria</taxon>
        <taxon>Bacillati</taxon>
        <taxon>Actinomycetota</taxon>
        <taxon>Actinomycetes</taxon>
        <taxon>Kitasatosporales</taxon>
        <taxon>Streptomycetaceae</taxon>
        <taxon>Streptomyces</taxon>
    </lineage>
</organism>
<evidence type="ECO:0000313" key="2">
    <source>
        <dbReference type="EMBL" id="MFH7595577.1"/>
    </source>
</evidence>
<dbReference type="Pfam" id="PF00069">
    <property type="entry name" value="Pkinase"/>
    <property type="match status" value="1"/>
</dbReference>
<sequence length="860" mass="92565">MEKANHLAYCRAGVPFYDHPPASRAGAPFPATERPAPTGWRRAQAANWVYLSPEDAHLPDQGWKIHVSATPTDAAEVVDKVWDYCLSRSVAFKFLPSPRVHQSTNGKYAPRGSSGKLVTIYPVDADALRTVLDELDPVLGAHRGPHILSDLRWRQGPLYLRYGGFTRRECLAENGERTPAVARPDGTLVPDERTPVFTVPAWAPVPDFVAAQIEAGRATGDEPAFPYGIEKALHYSNGGGIYLATDNATGRRVVLREARPMAGLDGAGDDAVVRLHREAATLRRLAHLDCVPALLGTFTAWEHHFLVQEYIEGQTLQQFMATANPLITQGRDAEQRRKYADTVLDVLDRLEAVLESVHATGTVFGDLSPSNVMLRPDGRVALIDFEIAFRPGTEDPEPSIATPGFVAAHATGFDRDRYALDSLRLALLLPLTTMLDLDPARAGQLVEAAAGLFPLPAAWTDRVRRSLTPPGVTARRDRQEAALFAAAADDPGSPSARELTRALVTAIHAGATPQRLDRLFPGEPTALHDGGYTLAHGASGVLYALAATGHETDPEHHEWLWQATHRDVQHRPGLYDGLHGAAHTLSLLGRQDQAVDLLDRAAALTTDATPSGLYDGLAGIGLNLRHLARTLDAPSLRTRALETGERLATRLAAAGRAPSARSGLMRGWSGPALLFLGLHEDTGESRYLDLAHRAVHLDLRRFRDTAATAAGDDTAAGPLPTLGTGSAGMAVALAAYLRHRPEDEILTDTLDVLHGTLDLDFTTYGGLVAGRAGLAATLAHNGVTDRHPHLAGALAAHIRDLAWHAVPYEGGIATFGAQNMRLSMDLATGTAGVLHALHTVAGRLPVLPLIPRPREREERA</sequence>
<gene>
    <name evidence="2" type="primary">lanKC</name>
    <name evidence="2" type="ORF">WDV06_10815</name>
</gene>
<dbReference type="InterPro" id="IPR011009">
    <property type="entry name" value="Kinase-like_dom_sf"/>
</dbReference>
<reference evidence="2 3" key="1">
    <citation type="submission" date="2024-03" db="EMBL/GenBank/DDBJ databases">
        <title>Whole genome sequencing of Streptomyces racemochromogenes, to identify antimicrobial biosynthetic gene clusters.</title>
        <authorList>
            <person name="Suryawanshi P."/>
            <person name="Krishnaraj P.U."/>
            <person name="Arun Y.P."/>
            <person name="Suryawanshi M.P."/>
            <person name="Rakshit O."/>
        </authorList>
    </citation>
    <scope>NUCLEOTIDE SEQUENCE [LARGE SCALE GENOMIC DNA]</scope>
    <source>
        <strain evidence="2 3">AUDT626</strain>
    </source>
</reference>
<proteinExistence type="predicted"/>
<dbReference type="SUPFAM" id="SSF158745">
    <property type="entry name" value="LanC-like"/>
    <property type="match status" value="1"/>
</dbReference>
<dbReference type="PROSITE" id="PS50011">
    <property type="entry name" value="PROTEIN_KINASE_DOM"/>
    <property type="match status" value="1"/>
</dbReference>
<dbReference type="Pfam" id="PF25816">
    <property type="entry name" value="RamC_N"/>
    <property type="match status" value="1"/>
</dbReference>
<dbReference type="InterPro" id="IPR012341">
    <property type="entry name" value="6hp_glycosidase-like_sf"/>
</dbReference>
<dbReference type="SMART" id="SM00220">
    <property type="entry name" value="S_TKc"/>
    <property type="match status" value="1"/>
</dbReference>
<protein>
    <submittedName>
        <fullName evidence="2">Class III lanthionine synthetase LanKC</fullName>
    </submittedName>
</protein>
<dbReference type="InterPro" id="IPR007822">
    <property type="entry name" value="LANC-like"/>
</dbReference>
<dbReference type="InterPro" id="IPR053524">
    <property type="entry name" value="Aerial_hyphae_peptide-synth"/>
</dbReference>
<dbReference type="Gene3D" id="1.50.10.10">
    <property type="match status" value="1"/>
</dbReference>
<evidence type="ECO:0000259" key="1">
    <source>
        <dbReference type="PROSITE" id="PS50011"/>
    </source>
</evidence>
<dbReference type="EMBL" id="JBBDHD010000020">
    <property type="protein sequence ID" value="MFH7595577.1"/>
    <property type="molecule type" value="Genomic_DNA"/>
</dbReference>
<keyword evidence="3" id="KW-1185">Reference proteome</keyword>
<dbReference type="InterPro" id="IPR058053">
    <property type="entry name" value="RamC_C"/>
</dbReference>